<dbReference type="STRING" id="1754191.A0A1Y1VE37"/>
<dbReference type="PANTHER" id="PTHR37332:SF1">
    <property type="entry name" value="ELMO DOMAIN-CONTAINING PROTEIN"/>
    <property type="match status" value="1"/>
</dbReference>
<dbReference type="PANTHER" id="PTHR37332">
    <property type="entry name" value="EXPRESSED PROTEIN"/>
    <property type="match status" value="1"/>
</dbReference>
<accession>A0A1Y1VE37</accession>
<dbReference type="AlphaFoldDB" id="A0A1Y1VE37"/>
<proteinExistence type="predicted"/>
<dbReference type="EMBL" id="MCFH01000014">
    <property type="protein sequence ID" value="ORX53003.1"/>
    <property type="molecule type" value="Genomic_DNA"/>
</dbReference>
<reference evidence="1 2" key="1">
    <citation type="submission" date="2016-08" db="EMBL/GenBank/DDBJ databases">
        <title>Genomes of anaerobic fungi encode conserved fungal cellulosomes for biomass hydrolysis.</title>
        <authorList>
            <consortium name="DOE Joint Genome Institute"/>
            <person name="Haitjema C.H."/>
            <person name="Gilmore S.P."/>
            <person name="Henske J.K."/>
            <person name="Solomon K.V."/>
            <person name="De Groot R."/>
            <person name="Kuo A."/>
            <person name="Mondo S.J."/>
            <person name="Salamov A.A."/>
            <person name="Labutti K."/>
            <person name="Zhao Z."/>
            <person name="Chiniquy J."/>
            <person name="Barry K."/>
            <person name="Brewer H.M."/>
            <person name="Purvine S.O."/>
            <person name="Wright A.T."/>
            <person name="Boxma B."/>
            <person name="Van Alen T."/>
            <person name="Hackstein J.H."/>
            <person name="Baker S.E."/>
            <person name="Grigoriev I.V."/>
            <person name="O'Malley M.A."/>
        </authorList>
    </citation>
    <scope>NUCLEOTIDE SEQUENCE [LARGE SCALE GENOMIC DNA]</scope>
    <source>
        <strain evidence="2">finn</strain>
    </source>
</reference>
<dbReference type="Proteomes" id="UP000193719">
    <property type="component" value="Unassembled WGS sequence"/>
</dbReference>
<keyword evidence="2" id="KW-1185">Reference proteome</keyword>
<evidence type="ECO:0000313" key="2">
    <source>
        <dbReference type="Proteomes" id="UP000193719"/>
    </source>
</evidence>
<sequence length="226" mass="26772">MEIIDKREQPFNSFETNEIRKNLNSFITKRTMLLLYFKHFFEDESYFFNTLEFNSQAIMQYIQDNEKLRRRVSSWAQLGFSVGNLLAVPNTIEFTRALNALVSEFEHDKNESTSQKMKQLLKKNKKDFVNNSPNSTNIVFTEMPSIPFEFDFLQTFFALCDVMAEAYKRLIQVDDKYLTKGYIDMVTKIDLNIKKIITSILKEIDYSIRQILAQEFNIIIRCLLEE</sequence>
<evidence type="ECO:0000313" key="1">
    <source>
        <dbReference type="EMBL" id="ORX53003.1"/>
    </source>
</evidence>
<gene>
    <name evidence="1" type="ORF">BCR36DRAFT_403749</name>
</gene>
<organism evidence="1 2">
    <name type="scientific">Piromyces finnis</name>
    <dbReference type="NCBI Taxonomy" id="1754191"/>
    <lineage>
        <taxon>Eukaryota</taxon>
        <taxon>Fungi</taxon>
        <taxon>Fungi incertae sedis</taxon>
        <taxon>Chytridiomycota</taxon>
        <taxon>Chytridiomycota incertae sedis</taxon>
        <taxon>Neocallimastigomycetes</taxon>
        <taxon>Neocallimastigales</taxon>
        <taxon>Neocallimastigaceae</taxon>
        <taxon>Piromyces</taxon>
    </lineage>
</organism>
<reference evidence="1 2" key="2">
    <citation type="submission" date="2016-08" db="EMBL/GenBank/DDBJ databases">
        <title>Pervasive Adenine N6-methylation of Active Genes in Fungi.</title>
        <authorList>
            <consortium name="DOE Joint Genome Institute"/>
            <person name="Mondo S.J."/>
            <person name="Dannebaum R.O."/>
            <person name="Kuo R.C."/>
            <person name="Labutti K."/>
            <person name="Haridas S."/>
            <person name="Kuo A."/>
            <person name="Salamov A."/>
            <person name="Ahrendt S.R."/>
            <person name="Lipzen A."/>
            <person name="Sullivan W."/>
            <person name="Andreopoulos W.B."/>
            <person name="Clum A."/>
            <person name="Lindquist E."/>
            <person name="Daum C."/>
            <person name="Ramamoorthy G.K."/>
            <person name="Gryganskyi A."/>
            <person name="Culley D."/>
            <person name="Magnuson J.K."/>
            <person name="James T.Y."/>
            <person name="O'Malley M.A."/>
            <person name="Stajich J.E."/>
            <person name="Spatafora J.W."/>
            <person name="Visel A."/>
            <person name="Grigoriev I.V."/>
        </authorList>
    </citation>
    <scope>NUCLEOTIDE SEQUENCE [LARGE SCALE GENOMIC DNA]</scope>
    <source>
        <strain evidence="2">finn</strain>
    </source>
</reference>
<name>A0A1Y1VE37_9FUNG</name>
<protein>
    <submittedName>
        <fullName evidence="1">Uncharacterized protein</fullName>
    </submittedName>
</protein>
<comment type="caution">
    <text evidence="1">The sequence shown here is derived from an EMBL/GenBank/DDBJ whole genome shotgun (WGS) entry which is preliminary data.</text>
</comment>
<dbReference type="OrthoDB" id="14339at2759"/>